<dbReference type="Proteomes" id="UP000239706">
    <property type="component" value="Unassembled WGS sequence"/>
</dbReference>
<gene>
    <name evidence="1" type="ORF">CLLI_13650</name>
</gene>
<reference evidence="1 2" key="1">
    <citation type="submission" date="2018-03" db="EMBL/GenBank/DDBJ databases">
        <title>Genome sequence of Clostridium liquoris DSM 100320.</title>
        <authorList>
            <person name="Poehlein A."/>
            <person name="Daniel R."/>
        </authorList>
    </citation>
    <scope>NUCLEOTIDE SEQUENCE [LARGE SCALE GENOMIC DNA]</scope>
    <source>
        <strain evidence="1 2">DSM 100320</strain>
    </source>
</reference>
<comment type="caution">
    <text evidence="1">The sequence shown here is derived from an EMBL/GenBank/DDBJ whole genome shotgun (WGS) entry which is preliminary data.</text>
</comment>
<sequence>MKNNNFRLFLLTLSLLLIAAIFNFNIYRELKKQRDINEKIHDKYKKISENKVKKYTYSDIIEFVERNKDFSIVYISKEKNNDINVELAFKGSFKSFTDSINSIINQGEFRKIAHLSLQNDNRNINDIIGRLKLIL</sequence>
<name>A0A2T0B4P9_9CLOT</name>
<evidence type="ECO:0000313" key="2">
    <source>
        <dbReference type="Proteomes" id="UP000239706"/>
    </source>
</evidence>
<evidence type="ECO:0000313" key="1">
    <source>
        <dbReference type="EMBL" id="PRR78783.1"/>
    </source>
</evidence>
<dbReference type="EMBL" id="PVXO01000036">
    <property type="protein sequence ID" value="PRR78783.1"/>
    <property type="molecule type" value="Genomic_DNA"/>
</dbReference>
<keyword evidence="2" id="KW-1185">Reference proteome</keyword>
<dbReference type="RefSeq" id="WP_106063481.1">
    <property type="nucleotide sequence ID" value="NZ_PVXO01000036.1"/>
</dbReference>
<dbReference type="OrthoDB" id="9905371at2"/>
<protein>
    <submittedName>
        <fullName evidence="1">Uncharacterized protein</fullName>
    </submittedName>
</protein>
<dbReference type="AlphaFoldDB" id="A0A2T0B4P9"/>
<proteinExistence type="predicted"/>
<organism evidence="1 2">
    <name type="scientific">Clostridium liquoris</name>
    <dbReference type="NCBI Taxonomy" id="1289519"/>
    <lineage>
        <taxon>Bacteria</taxon>
        <taxon>Bacillati</taxon>
        <taxon>Bacillota</taxon>
        <taxon>Clostridia</taxon>
        <taxon>Eubacteriales</taxon>
        <taxon>Clostridiaceae</taxon>
        <taxon>Clostridium</taxon>
    </lineage>
</organism>
<accession>A0A2T0B4P9</accession>